<evidence type="ECO:0000313" key="3">
    <source>
        <dbReference type="Proteomes" id="UP000823388"/>
    </source>
</evidence>
<protein>
    <submittedName>
        <fullName evidence="2">Uncharacterized protein</fullName>
    </submittedName>
</protein>
<dbReference type="Proteomes" id="UP000823388">
    <property type="component" value="Chromosome 2N"/>
</dbReference>
<feature type="compositionally biased region" description="Pro residues" evidence="1">
    <location>
        <begin position="63"/>
        <end position="72"/>
    </location>
</feature>
<keyword evidence="3" id="KW-1185">Reference proteome</keyword>
<reference evidence="2" key="1">
    <citation type="submission" date="2020-05" db="EMBL/GenBank/DDBJ databases">
        <title>WGS assembly of Panicum virgatum.</title>
        <authorList>
            <person name="Lovell J.T."/>
            <person name="Jenkins J."/>
            <person name="Shu S."/>
            <person name="Juenger T.E."/>
            <person name="Schmutz J."/>
        </authorList>
    </citation>
    <scope>NUCLEOTIDE SEQUENCE</scope>
    <source>
        <strain evidence="2">AP13</strain>
    </source>
</reference>
<feature type="compositionally biased region" description="Polar residues" evidence="1">
    <location>
        <begin position="100"/>
        <end position="112"/>
    </location>
</feature>
<feature type="compositionally biased region" description="Basic residues" evidence="1">
    <location>
        <begin position="146"/>
        <end position="155"/>
    </location>
</feature>
<feature type="compositionally biased region" description="Low complexity" evidence="1">
    <location>
        <begin position="73"/>
        <end position="85"/>
    </location>
</feature>
<dbReference type="AlphaFoldDB" id="A0A8T0V7I2"/>
<gene>
    <name evidence="2" type="ORF">PVAP13_2NG079538</name>
</gene>
<feature type="compositionally biased region" description="Low complexity" evidence="1">
    <location>
        <begin position="50"/>
        <end position="62"/>
    </location>
</feature>
<name>A0A8T0V7I2_PANVG</name>
<sequence>MASSSKPSCSAGRTVAADRRAEAFLAPAGALPPDAVYEILLRLRGRSSAASAACAARGGPSSPTAPSPPPTRPARSSSPATPSTQAAAWISYNCGQASAGTNNDGGKTSARINDTVAKHPPESMTQRQRIRLITPRQSIRTDQRMGRRPSIRAAKHPPEENKPSNQGDVGQLRAGQGLEKAIHARRDGSHTPTRAWRPTRNATPMAPWTPQGLTQEAETAKTGNGEKSMPSTGKWHQRAPPSTTCKQARLSLDRTHHPSHRNQGSDESHGKAPSRGASASEDGGGRARRRGAKRRRAPEAEGPQPHTHQAGREHAAGTLGPREGGNQHGAEATIPNRGGARRRRRHPPWPGEGRSGQGGGRSGERRPETPMTGRRPERPRVRAKRWSGRGGGRGRGGQYKPRTEDRTEFIENRNRGNRNQRSSVPIRFHDQNN</sequence>
<comment type="caution">
    <text evidence="2">The sequence shown here is derived from an EMBL/GenBank/DDBJ whole genome shotgun (WGS) entry which is preliminary data.</text>
</comment>
<dbReference type="EMBL" id="CM029040">
    <property type="protein sequence ID" value="KAG2632352.1"/>
    <property type="molecule type" value="Genomic_DNA"/>
</dbReference>
<feature type="compositionally biased region" description="Gly residues" evidence="1">
    <location>
        <begin position="388"/>
        <end position="397"/>
    </location>
</feature>
<evidence type="ECO:0000256" key="1">
    <source>
        <dbReference type="SAM" id="MobiDB-lite"/>
    </source>
</evidence>
<proteinExistence type="predicted"/>
<feature type="region of interest" description="Disordered" evidence="1">
    <location>
        <begin position="183"/>
        <end position="433"/>
    </location>
</feature>
<evidence type="ECO:0000313" key="2">
    <source>
        <dbReference type="EMBL" id="KAG2632352.1"/>
    </source>
</evidence>
<feature type="region of interest" description="Disordered" evidence="1">
    <location>
        <begin position="50"/>
        <end position="85"/>
    </location>
</feature>
<feature type="region of interest" description="Disordered" evidence="1">
    <location>
        <begin position="100"/>
        <end position="171"/>
    </location>
</feature>
<feature type="compositionally biased region" description="Basic residues" evidence="1">
    <location>
        <begin position="286"/>
        <end position="296"/>
    </location>
</feature>
<feature type="compositionally biased region" description="Basic and acidic residues" evidence="1">
    <location>
        <begin position="362"/>
        <end position="380"/>
    </location>
</feature>
<accession>A0A8T0V7I2</accession>
<organism evidence="2 3">
    <name type="scientific">Panicum virgatum</name>
    <name type="common">Blackwell switchgrass</name>
    <dbReference type="NCBI Taxonomy" id="38727"/>
    <lineage>
        <taxon>Eukaryota</taxon>
        <taxon>Viridiplantae</taxon>
        <taxon>Streptophyta</taxon>
        <taxon>Embryophyta</taxon>
        <taxon>Tracheophyta</taxon>
        <taxon>Spermatophyta</taxon>
        <taxon>Magnoliopsida</taxon>
        <taxon>Liliopsida</taxon>
        <taxon>Poales</taxon>
        <taxon>Poaceae</taxon>
        <taxon>PACMAD clade</taxon>
        <taxon>Panicoideae</taxon>
        <taxon>Panicodae</taxon>
        <taxon>Paniceae</taxon>
        <taxon>Panicinae</taxon>
        <taxon>Panicum</taxon>
        <taxon>Panicum sect. Hiantes</taxon>
    </lineage>
</organism>
<feature type="compositionally biased region" description="Basic and acidic residues" evidence="1">
    <location>
        <begin position="401"/>
        <end position="414"/>
    </location>
</feature>